<feature type="compositionally biased region" description="Basic and acidic residues" evidence="1">
    <location>
        <begin position="238"/>
        <end position="254"/>
    </location>
</feature>
<sequence>MKKITILVSLVALVACIMAASGQAFHNPPMPPRGMELQGPPPDAIDGMSPDESEGLSLAAADGPSPDDFDGMLPVPLGPPPDKFGPPPGPFGLHPGPHGPPMAALAGPPPGAVGPPHGMFGPPGMVHGRKHGPPPEMIDKIIGLTDQQRKDIKLQHVNFMERTRKNRTSIFSLMDEKKNMLLSGKIDQDKMGKLDEEIVKHRIEILKEKLKLERDRLALLKQDQVDRLTELMNGGRPKPLDDKMHGQKKDKGEH</sequence>
<evidence type="ECO:0000256" key="2">
    <source>
        <dbReference type="SAM" id="SignalP"/>
    </source>
</evidence>
<evidence type="ECO:0000313" key="4">
    <source>
        <dbReference type="Proteomes" id="UP000807825"/>
    </source>
</evidence>
<reference evidence="3" key="1">
    <citation type="submission" date="2020-07" db="EMBL/GenBank/DDBJ databases">
        <title>Huge and variable diversity of episymbiotic CPR bacteria and DPANN archaea in groundwater ecosystems.</title>
        <authorList>
            <person name="He C.Y."/>
            <person name="Keren R."/>
            <person name="Whittaker M."/>
            <person name="Farag I.F."/>
            <person name="Doudna J."/>
            <person name="Cate J.H.D."/>
            <person name="Banfield J.F."/>
        </authorList>
    </citation>
    <scope>NUCLEOTIDE SEQUENCE</scope>
    <source>
        <strain evidence="3">NC_groundwater_1664_Pr3_B-0.1um_52_9</strain>
    </source>
</reference>
<dbReference type="AlphaFoldDB" id="A0A9D6V831"/>
<evidence type="ECO:0008006" key="5">
    <source>
        <dbReference type="Google" id="ProtNLM"/>
    </source>
</evidence>
<dbReference type="Gene3D" id="1.20.120.1490">
    <property type="match status" value="1"/>
</dbReference>
<comment type="caution">
    <text evidence="3">The sequence shown here is derived from an EMBL/GenBank/DDBJ whole genome shotgun (WGS) entry which is preliminary data.</text>
</comment>
<feature type="signal peptide" evidence="2">
    <location>
        <begin position="1"/>
        <end position="26"/>
    </location>
</feature>
<evidence type="ECO:0000313" key="3">
    <source>
        <dbReference type="EMBL" id="MBI5252684.1"/>
    </source>
</evidence>
<dbReference type="Proteomes" id="UP000807825">
    <property type="component" value="Unassembled WGS sequence"/>
</dbReference>
<name>A0A9D6V831_9BACT</name>
<keyword evidence="2" id="KW-0732">Signal</keyword>
<feature type="region of interest" description="Disordered" evidence="1">
    <location>
        <begin position="230"/>
        <end position="254"/>
    </location>
</feature>
<feature type="compositionally biased region" description="Pro residues" evidence="1">
    <location>
        <begin position="76"/>
        <end position="90"/>
    </location>
</feature>
<proteinExistence type="predicted"/>
<gene>
    <name evidence="3" type="ORF">HY912_24575</name>
</gene>
<feature type="region of interest" description="Disordered" evidence="1">
    <location>
        <begin position="31"/>
        <end position="93"/>
    </location>
</feature>
<dbReference type="PROSITE" id="PS51257">
    <property type="entry name" value="PROKAR_LIPOPROTEIN"/>
    <property type="match status" value="1"/>
</dbReference>
<feature type="chain" id="PRO_5039074351" description="P pilus assembly/Cpx signaling pathway, periplasmic inhibitor/zinc-resistance associated protein" evidence="2">
    <location>
        <begin position="27"/>
        <end position="254"/>
    </location>
</feature>
<organism evidence="3 4">
    <name type="scientific">Desulfomonile tiedjei</name>
    <dbReference type="NCBI Taxonomy" id="2358"/>
    <lineage>
        <taxon>Bacteria</taxon>
        <taxon>Pseudomonadati</taxon>
        <taxon>Thermodesulfobacteriota</taxon>
        <taxon>Desulfomonilia</taxon>
        <taxon>Desulfomonilales</taxon>
        <taxon>Desulfomonilaceae</taxon>
        <taxon>Desulfomonile</taxon>
    </lineage>
</organism>
<dbReference type="EMBL" id="JACRDE010000638">
    <property type="protein sequence ID" value="MBI5252684.1"/>
    <property type="molecule type" value="Genomic_DNA"/>
</dbReference>
<evidence type="ECO:0000256" key="1">
    <source>
        <dbReference type="SAM" id="MobiDB-lite"/>
    </source>
</evidence>
<accession>A0A9D6V831</accession>
<protein>
    <recommendedName>
        <fullName evidence="5">P pilus assembly/Cpx signaling pathway, periplasmic inhibitor/zinc-resistance associated protein</fullName>
    </recommendedName>
</protein>